<evidence type="ECO:0000259" key="4">
    <source>
        <dbReference type="PROSITE" id="PS51186"/>
    </source>
</evidence>
<feature type="region of interest" description="Disordered" evidence="2">
    <location>
        <begin position="678"/>
        <end position="738"/>
    </location>
</feature>
<dbReference type="Gene3D" id="3.40.630.30">
    <property type="match status" value="1"/>
</dbReference>
<feature type="compositionally biased region" description="Pro residues" evidence="2">
    <location>
        <begin position="532"/>
        <end position="541"/>
    </location>
</feature>
<feature type="region of interest" description="Disordered" evidence="2">
    <location>
        <begin position="76"/>
        <end position="98"/>
    </location>
</feature>
<name>A0A2C6LCS7_9APIC</name>
<evidence type="ECO:0000256" key="2">
    <source>
        <dbReference type="SAM" id="MobiDB-lite"/>
    </source>
</evidence>
<keyword evidence="6" id="KW-1185">Reference proteome</keyword>
<keyword evidence="3" id="KW-0812">Transmembrane</keyword>
<dbReference type="EMBL" id="MIGC01000442">
    <property type="protein sequence ID" value="PHJ25018.1"/>
    <property type="molecule type" value="Genomic_DNA"/>
</dbReference>
<feature type="domain" description="N-acetyltransferase" evidence="4">
    <location>
        <begin position="114"/>
        <end position="284"/>
    </location>
</feature>
<accession>A0A2C6LCS7</accession>
<sequence>MCSASCRPSSGARRCITHASLAMASPSTSASSGSYALPIVRFASSRQLSISFALCILLLFLPQYCSVLGVAGESLPQSGSHPTPTSPPETSLSVKTSPVLSRVAGRRETLQKTLDFDEFTVDDAEEVRVLLLRAKEYPVKYSLSTMLHFHSMPLFQQLSVVAREKRNEKTGKKGKIVGVAGTALDSRGMANVMMLAVDDQHRRIGLGRELLRMSLEKASLFAPGSKANPNPGYQIERAVLHVWISQRPPLSLYMSTGFTPVELIPDYYTSQDVQGGYEMQLTLPYMPVEDKLRAALAKQKKVLDQVEENLDRLSHSPGAGVTKAGEAPPPLRILPITSADNERLMQIMSFLGQGELEEAMQMAKRVLNDSQLRNFAFYGANPSTGRALGALWVASVPEDGILSAIHVVTDPDVAHNDIALYLFEALLLEASKPEHHIRQVTHRVPAENLSDLIHHWELGFRLTNFFEVTDSDSSPGNDSFYGWSGRERMFEHEMSVSLPWERPEEFSLIREIRWNKSRLAFLKEAVKHLERNPPPPPPLDSPAPSVDEPLPPDTREAELPPVSPPGVPAGNLSEGSEPLKSRLPVSSSAESTGPVEDSTAQKTEAVSVLRGSPSKQPQTGEKKTVSEEGKEDSAENDADGLSGFLERYAVFFLAFAGLLLSILLLRRLCSKTPEVAVFDAGGRRNSPPDGSSGTKREGDGNRDGAGGPNKRPHAKKEGYSQVVVTAGQEPYSDDESGF</sequence>
<dbReference type="PROSITE" id="PS51186">
    <property type="entry name" value="GNAT"/>
    <property type="match status" value="1"/>
</dbReference>
<proteinExistence type="predicted"/>
<feature type="compositionally biased region" description="Low complexity" evidence="2">
    <location>
        <begin position="76"/>
        <end position="93"/>
    </location>
</feature>
<gene>
    <name evidence="5" type="ORF">CSUI_001127</name>
</gene>
<organism evidence="5 6">
    <name type="scientific">Cystoisospora suis</name>
    <dbReference type="NCBI Taxonomy" id="483139"/>
    <lineage>
        <taxon>Eukaryota</taxon>
        <taxon>Sar</taxon>
        <taxon>Alveolata</taxon>
        <taxon>Apicomplexa</taxon>
        <taxon>Conoidasida</taxon>
        <taxon>Coccidia</taxon>
        <taxon>Eucoccidiorida</taxon>
        <taxon>Eimeriorina</taxon>
        <taxon>Sarcocystidae</taxon>
        <taxon>Cystoisospora</taxon>
    </lineage>
</organism>
<reference evidence="5 6" key="1">
    <citation type="journal article" date="2017" name="Int. J. Parasitol.">
        <title>The genome of the protozoan parasite Cystoisospora suis and a reverse vaccinology approach to identify vaccine candidates.</title>
        <authorList>
            <person name="Palmieri N."/>
            <person name="Shrestha A."/>
            <person name="Ruttkowski B."/>
            <person name="Beck T."/>
            <person name="Vogl C."/>
            <person name="Tomley F."/>
            <person name="Blake D.P."/>
            <person name="Joachim A."/>
        </authorList>
    </citation>
    <scope>NUCLEOTIDE SEQUENCE [LARGE SCALE GENOMIC DNA]</scope>
    <source>
        <strain evidence="5 6">Wien I</strain>
    </source>
</reference>
<dbReference type="GO" id="GO:0016747">
    <property type="term" value="F:acyltransferase activity, transferring groups other than amino-acyl groups"/>
    <property type="evidence" value="ECO:0007669"/>
    <property type="project" value="InterPro"/>
</dbReference>
<comment type="caution">
    <text evidence="5">The sequence shown here is derived from an EMBL/GenBank/DDBJ whole genome shotgun (WGS) entry which is preliminary data.</text>
</comment>
<dbReference type="VEuPathDB" id="ToxoDB:CSUI_001127"/>
<dbReference type="GeneID" id="94424544"/>
<dbReference type="RefSeq" id="XP_067926690.1">
    <property type="nucleotide sequence ID" value="XM_068061333.1"/>
</dbReference>
<evidence type="ECO:0000313" key="5">
    <source>
        <dbReference type="EMBL" id="PHJ25018.1"/>
    </source>
</evidence>
<keyword evidence="3" id="KW-0472">Membrane</keyword>
<feature type="transmembrane region" description="Helical" evidence="3">
    <location>
        <begin position="50"/>
        <end position="71"/>
    </location>
</feature>
<dbReference type="CDD" id="cd04301">
    <property type="entry name" value="NAT_SF"/>
    <property type="match status" value="1"/>
</dbReference>
<keyword evidence="3" id="KW-1133">Transmembrane helix</keyword>
<dbReference type="Proteomes" id="UP000221165">
    <property type="component" value="Unassembled WGS sequence"/>
</dbReference>
<dbReference type="InterPro" id="IPR000182">
    <property type="entry name" value="GNAT_dom"/>
</dbReference>
<evidence type="ECO:0000256" key="3">
    <source>
        <dbReference type="SAM" id="Phobius"/>
    </source>
</evidence>
<feature type="coiled-coil region" evidence="1">
    <location>
        <begin position="289"/>
        <end position="316"/>
    </location>
</feature>
<feature type="compositionally biased region" description="Basic and acidic residues" evidence="2">
    <location>
        <begin position="620"/>
        <end position="633"/>
    </location>
</feature>
<dbReference type="AlphaFoldDB" id="A0A2C6LCS7"/>
<evidence type="ECO:0000313" key="6">
    <source>
        <dbReference type="Proteomes" id="UP000221165"/>
    </source>
</evidence>
<dbReference type="SUPFAM" id="SSF55729">
    <property type="entry name" value="Acyl-CoA N-acyltransferases (Nat)"/>
    <property type="match status" value="1"/>
</dbReference>
<feature type="transmembrane region" description="Helical" evidence="3">
    <location>
        <begin position="648"/>
        <end position="665"/>
    </location>
</feature>
<feature type="region of interest" description="Disordered" evidence="2">
    <location>
        <begin position="529"/>
        <end position="639"/>
    </location>
</feature>
<evidence type="ECO:0000256" key="1">
    <source>
        <dbReference type="SAM" id="Coils"/>
    </source>
</evidence>
<protein>
    <submittedName>
        <fullName evidence="5">Gnat family protein</fullName>
    </submittedName>
</protein>
<keyword evidence="1" id="KW-0175">Coiled coil</keyword>
<dbReference type="OrthoDB" id="47374at2759"/>
<dbReference type="InterPro" id="IPR016181">
    <property type="entry name" value="Acyl_CoA_acyltransferase"/>
</dbReference>